<dbReference type="InterPro" id="IPR048538">
    <property type="entry name" value="Rrn7_cyclin_C"/>
</dbReference>
<dbReference type="PANTHER" id="PTHR31576">
    <property type="entry name" value="TATA BOX-BINDING PROTEIN-ASSOCIATED FACTOR RNA POLYMERASE I SUBUNIT B"/>
    <property type="match status" value="1"/>
</dbReference>
<evidence type="ECO:0000313" key="13">
    <source>
        <dbReference type="Proteomes" id="UP000186922"/>
    </source>
</evidence>
<comment type="similarity">
    <text evidence="2">Belongs to the RRN7/TAF1B family.</text>
</comment>
<gene>
    <name evidence="12" type="primary">RvY_04812-1</name>
    <name evidence="12" type="synonym">RvY_04812.1</name>
    <name evidence="12" type="ORF">RvY_04812</name>
</gene>
<dbReference type="STRING" id="947166.A0A1D1UYJ1"/>
<evidence type="ECO:0000256" key="10">
    <source>
        <dbReference type="SAM" id="MobiDB-lite"/>
    </source>
</evidence>
<feature type="compositionally biased region" description="Basic residues" evidence="10">
    <location>
        <begin position="232"/>
        <end position="247"/>
    </location>
</feature>
<dbReference type="InterPro" id="IPR033599">
    <property type="entry name" value="TAF1B/Rrn7"/>
</dbReference>
<keyword evidence="6" id="KW-0805">Transcription regulation</keyword>
<dbReference type="AlphaFoldDB" id="A0A1D1UYJ1"/>
<keyword evidence="8" id="KW-0804">Transcription</keyword>
<dbReference type="Pfam" id="PF20645">
    <property type="entry name" value="Rrn7_cyclin_C"/>
    <property type="match status" value="1"/>
</dbReference>
<evidence type="ECO:0000256" key="2">
    <source>
        <dbReference type="ARBA" id="ARBA00006899"/>
    </source>
</evidence>
<proteinExistence type="inferred from homology"/>
<reference evidence="12 13" key="1">
    <citation type="journal article" date="2016" name="Nat. Commun.">
        <title>Extremotolerant tardigrade genome and improved radiotolerance of human cultured cells by tardigrade-unique protein.</title>
        <authorList>
            <person name="Hashimoto T."/>
            <person name="Horikawa D.D."/>
            <person name="Saito Y."/>
            <person name="Kuwahara H."/>
            <person name="Kozuka-Hata H."/>
            <person name="Shin-I T."/>
            <person name="Minakuchi Y."/>
            <person name="Ohishi K."/>
            <person name="Motoyama A."/>
            <person name="Aizu T."/>
            <person name="Enomoto A."/>
            <person name="Kondo K."/>
            <person name="Tanaka S."/>
            <person name="Hara Y."/>
            <person name="Koshikawa S."/>
            <person name="Sagara H."/>
            <person name="Miura T."/>
            <person name="Yokobori S."/>
            <person name="Miyagawa K."/>
            <person name="Suzuki Y."/>
            <person name="Kubo T."/>
            <person name="Oyama M."/>
            <person name="Kohara Y."/>
            <person name="Fujiyama A."/>
            <person name="Arakawa K."/>
            <person name="Katayama T."/>
            <person name="Toyoda A."/>
            <person name="Kunieda T."/>
        </authorList>
    </citation>
    <scope>NUCLEOTIDE SEQUENCE [LARGE SCALE GENOMIC DNA]</scope>
    <source>
        <strain evidence="12 13">YOKOZUNA-1</strain>
    </source>
</reference>
<evidence type="ECO:0000256" key="7">
    <source>
        <dbReference type="ARBA" id="ARBA00023125"/>
    </source>
</evidence>
<evidence type="ECO:0000256" key="6">
    <source>
        <dbReference type="ARBA" id="ARBA00023015"/>
    </source>
</evidence>
<keyword evidence="9" id="KW-0539">Nucleus</keyword>
<dbReference type="GO" id="GO:0042790">
    <property type="term" value="P:nucleolar large rRNA transcription by RNA polymerase I"/>
    <property type="evidence" value="ECO:0007669"/>
    <property type="project" value="TreeGrafter"/>
</dbReference>
<evidence type="ECO:0000256" key="9">
    <source>
        <dbReference type="ARBA" id="ARBA00023242"/>
    </source>
</evidence>
<dbReference type="EMBL" id="BDGG01000002">
    <property type="protein sequence ID" value="GAU92772.1"/>
    <property type="molecule type" value="Genomic_DNA"/>
</dbReference>
<organism evidence="12 13">
    <name type="scientific">Ramazzottius varieornatus</name>
    <name type="common">Water bear</name>
    <name type="synonym">Tardigrade</name>
    <dbReference type="NCBI Taxonomy" id="947166"/>
    <lineage>
        <taxon>Eukaryota</taxon>
        <taxon>Metazoa</taxon>
        <taxon>Ecdysozoa</taxon>
        <taxon>Tardigrada</taxon>
        <taxon>Eutardigrada</taxon>
        <taxon>Parachela</taxon>
        <taxon>Hypsibioidea</taxon>
        <taxon>Ramazzottiidae</taxon>
        <taxon>Ramazzottius</taxon>
    </lineage>
</organism>
<feature type="compositionally biased region" description="Basic and acidic residues" evidence="10">
    <location>
        <begin position="125"/>
        <end position="137"/>
    </location>
</feature>
<feature type="region of interest" description="Disordered" evidence="10">
    <location>
        <begin position="44"/>
        <end position="327"/>
    </location>
</feature>
<keyword evidence="13" id="KW-1185">Reference proteome</keyword>
<feature type="compositionally biased region" description="Basic and acidic residues" evidence="10">
    <location>
        <begin position="67"/>
        <end position="76"/>
    </location>
</feature>
<evidence type="ECO:0000256" key="5">
    <source>
        <dbReference type="ARBA" id="ARBA00022833"/>
    </source>
</evidence>
<feature type="compositionally biased region" description="Basic residues" evidence="10">
    <location>
        <begin position="56"/>
        <end position="66"/>
    </location>
</feature>
<dbReference type="GO" id="GO:0008270">
    <property type="term" value="F:zinc ion binding"/>
    <property type="evidence" value="ECO:0007669"/>
    <property type="project" value="UniProtKB-KW"/>
</dbReference>
<comment type="subcellular location">
    <subcellularLocation>
        <location evidence="1">Nucleus</location>
        <location evidence="1">Nucleolus</location>
    </subcellularLocation>
</comment>
<dbReference type="Proteomes" id="UP000186922">
    <property type="component" value="Unassembled WGS sequence"/>
</dbReference>
<feature type="region of interest" description="Disordered" evidence="10">
    <location>
        <begin position="1"/>
        <end position="22"/>
    </location>
</feature>
<accession>A0A1D1UYJ1</accession>
<evidence type="ECO:0000256" key="1">
    <source>
        <dbReference type="ARBA" id="ARBA00004604"/>
    </source>
</evidence>
<feature type="compositionally biased region" description="Low complexity" evidence="10">
    <location>
        <begin position="86"/>
        <end position="95"/>
    </location>
</feature>
<dbReference type="GO" id="GO:0001164">
    <property type="term" value="F:RNA polymerase I core promoter sequence-specific DNA binding"/>
    <property type="evidence" value="ECO:0007669"/>
    <property type="project" value="InterPro"/>
</dbReference>
<dbReference type="OrthoDB" id="10069252at2759"/>
<dbReference type="PANTHER" id="PTHR31576:SF2">
    <property type="entry name" value="TATA BOX-BINDING PROTEIN-ASSOCIATED FACTOR RNA POLYMERASE I SUBUNIT B"/>
    <property type="match status" value="1"/>
</dbReference>
<comment type="caution">
    <text evidence="12">The sequence shown here is derived from an EMBL/GenBank/DDBJ whole genome shotgun (WGS) entry which is preliminary data.</text>
</comment>
<keyword evidence="7" id="KW-0238">DNA-binding</keyword>
<dbReference type="GO" id="GO:0005668">
    <property type="term" value="C:RNA polymerase transcription factor SL1 complex"/>
    <property type="evidence" value="ECO:0007669"/>
    <property type="project" value="TreeGrafter"/>
</dbReference>
<evidence type="ECO:0000256" key="8">
    <source>
        <dbReference type="ARBA" id="ARBA00023163"/>
    </source>
</evidence>
<protein>
    <recommendedName>
        <fullName evidence="11">Rrn7/TAF1B C-terminal cyclin domain-containing protein</fullName>
    </recommendedName>
</protein>
<feature type="domain" description="Rrn7/TAF1B C-terminal cyclin" evidence="11">
    <location>
        <begin position="563"/>
        <end position="697"/>
    </location>
</feature>
<evidence type="ECO:0000313" key="12">
    <source>
        <dbReference type="EMBL" id="GAU92772.1"/>
    </source>
</evidence>
<keyword evidence="4" id="KW-0863">Zinc-finger</keyword>
<dbReference type="GO" id="GO:0070860">
    <property type="term" value="C:RNA polymerase I core factor complex"/>
    <property type="evidence" value="ECO:0007669"/>
    <property type="project" value="InterPro"/>
</dbReference>
<keyword evidence="3" id="KW-0479">Metal-binding</keyword>
<name>A0A1D1UYJ1_RAMVA</name>
<evidence type="ECO:0000256" key="4">
    <source>
        <dbReference type="ARBA" id="ARBA00022771"/>
    </source>
</evidence>
<keyword evidence="5" id="KW-0862">Zinc</keyword>
<evidence type="ECO:0000256" key="3">
    <source>
        <dbReference type="ARBA" id="ARBA00022723"/>
    </source>
</evidence>
<sequence>MSQFALEDQPSIPSRPRSAAGSGAEHLLLPLIGRIVWWRFSSTGRKERSRALNPLKRIRKKAVRLPRRMDDHDSAPKRKKKKKAQVADAQDVQDVGDAEAKGANDSLLSALKKKKSKKSTSGSLPERDAEPDNELHGQDNVPDLPKKSKRQRTTEQILVPEVEEPVSPDSVNNDAVGDLNVNLPLTPSSSSRKKIKLKSPLAVSSPKDAVVLEPAHVPQATPAPQAEQVLQRSKRGRGRPKGAKNKPKTNGSHDELPKKTPGKRGRPPGSLNKRPLMRQSDFLVPGGVSKRKPRRPRTTISSKKSAKKDAVTLKRAPTSRRKRLKKELDEDAEWEPEVGESAFVVATKVLKAQVKFLVRKCGASKRFKEAVQHLWLSYLTVALPDVSEGVEGTLMAGNRWLNALRDSDFCLLLNCKSDFMRKTLRGWKLDRFLSGAEIEVPPHVTKKRADRMKWFKKKNGGRPSFKSKTSELTQTEIAFEVTDQVYEPAYHRSINVAPERLTMTRLVALVALGLYVSEERILISDLLRWIRCMQFPYIDTKLKSREERSTWRHLYGQKEYVMMSYSDVVFHIHRLHTLLNLGPAAFPVVSVAPVVKRFVEELNLPRSFLGYVMALMDKLNLTEYTLDLRAAAGYMKQRACNVEALVMACIFHALRFMFGLDGKAEKAISAETVKLRWLLMTEANVTLFDFLEWKQHLDARRIVLGRFTNITPASSVSSRLGMLSKKTMSWGKMEEDRQHPADYVTLQKSFQNDNHCRPYRPSMKLKDYGKFVLLPPTLRPYRAHAEALADTSDALSLEFGQFSLSHVLIDEVLASKGHLPREWKVLEEENRYECLKCLGRLKAAQVVCYNEAYPLRAHNNRTGTNFAQVKFVRSDTMQWLIRVMADMIEQDPKALLGEIMYLEMGLYPHNNFCRAYGPYRNDVLKMRSG</sequence>
<evidence type="ECO:0000259" key="11">
    <source>
        <dbReference type="Pfam" id="PF20645"/>
    </source>
</evidence>